<feature type="transmembrane region" description="Helical" evidence="1">
    <location>
        <begin position="342"/>
        <end position="365"/>
    </location>
</feature>
<reference evidence="2 3" key="1">
    <citation type="submission" date="2015-12" db="EMBL/GenBank/DDBJ databases">
        <title>The genome of Folsomia candida.</title>
        <authorList>
            <person name="Faddeeva A."/>
            <person name="Derks M.F."/>
            <person name="Anvar Y."/>
            <person name="Smit S."/>
            <person name="Van Straalen N."/>
            <person name="Roelofs D."/>
        </authorList>
    </citation>
    <scope>NUCLEOTIDE SEQUENCE [LARGE SCALE GENOMIC DNA]</scope>
    <source>
        <strain evidence="2 3">VU population</strain>
        <tissue evidence="2">Whole body</tissue>
    </source>
</reference>
<evidence type="ECO:0000256" key="1">
    <source>
        <dbReference type="SAM" id="Phobius"/>
    </source>
</evidence>
<comment type="caution">
    <text evidence="2">The sequence shown here is derived from an EMBL/GenBank/DDBJ whole genome shotgun (WGS) entry which is preliminary data.</text>
</comment>
<protein>
    <submittedName>
        <fullName evidence="2">Uncharacterized protein</fullName>
    </submittedName>
</protein>
<evidence type="ECO:0000313" key="3">
    <source>
        <dbReference type="Proteomes" id="UP000198287"/>
    </source>
</evidence>
<name>A0A226DSQ9_FOLCA</name>
<dbReference type="Proteomes" id="UP000198287">
    <property type="component" value="Unassembled WGS sequence"/>
</dbReference>
<sequence>MELPRVPISNQISSVMDIFAHCMISLILENLDVDLNLSHPTLLIFEPKQNLTIGLNESYIFPKFIFQRTTFFRRKNPKRFCWVNVFPTIGRIFYRGNFLLSHLFPSIRGSIGPVYFVWIANQKQRIQDQLDKIYMRMLQTDLKHMGNREFCLFDNFQNIYHFNRYHRQDRAHNPNPVPLHLIHRFPRYTEFFCHKDNSTDCFYQIDEMSELVATTFNKYFWIFTPWMDVIWGDLEYNLSFRKMHTKHFFQNSQINWITLANESKSLDEFIAYTILANTLQNISIPQKIAFNEKYFYHGSASLRNSRGNHQIIRLATKSCSFISCYDIKQELSYQVFSKPFDIYTWIAICLVVIIFIVMSFLTTWMEKDDVQNFKSVKNNAGVEDIVIVSCFVLLETSFSQYISRAIPTKLIPAFWFWIVCCSAITSMYKDVFIADVIQPYHRNPSWSSIYDLEPLGFKFLLPVTRYRDLDLLYAKGIPITTLLAFEFSSQVAQSARYEGNLSRLLGYKKVAKALMVGDRTVGKISFTSQAPSRIWQELHYKWPWDLYTNLSKCQEKYVYLDNTENIMEILPFLNDNKDGIVFMKGADDKFLSTHMGFQVDYTHRKNFVYDQLKKLVTCGIYDWWKAWFKITKPTKLFPHYANWTKPVLNELERRDFMSKFTSLCNVWAICCVICTSVCFIEIRKKLLHEIAIWTYRISFQVKLRLFQEQDA</sequence>
<dbReference type="OrthoDB" id="8299208at2759"/>
<evidence type="ECO:0000313" key="2">
    <source>
        <dbReference type="EMBL" id="OXA48058.1"/>
    </source>
</evidence>
<dbReference type="Gene3D" id="1.10.287.70">
    <property type="match status" value="1"/>
</dbReference>
<keyword evidence="3" id="KW-1185">Reference proteome</keyword>
<keyword evidence="1" id="KW-0812">Transmembrane</keyword>
<feature type="transmembrane region" description="Helical" evidence="1">
    <location>
        <begin position="410"/>
        <end position="428"/>
    </location>
</feature>
<proteinExistence type="predicted"/>
<dbReference type="EMBL" id="LNIX01000012">
    <property type="protein sequence ID" value="OXA48058.1"/>
    <property type="molecule type" value="Genomic_DNA"/>
</dbReference>
<keyword evidence="1" id="KW-1133">Transmembrane helix</keyword>
<gene>
    <name evidence="2" type="ORF">Fcan01_16852</name>
</gene>
<keyword evidence="1" id="KW-0472">Membrane</keyword>
<organism evidence="2 3">
    <name type="scientific">Folsomia candida</name>
    <name type="common">Springtail</name>
    <dbReference type="NCBI Taxonomy" id="158441"/>
    <lineage>
        <taxon>Eukaryota</taxon>
        <taxon>Metazoa</taxon>
        <taxon>Ecdysozoa</taxon>
        <taxon>Arthropoda</taxon>
        <taxon>Hexapoda</taxon>
        <taxon>Collembola</taxon>
        <taxon>Entomobryomorpha</taxon>
        <taxon>Isotomoidea</taxon>
        <taxon>Isotomidae</taxon>
        <taxon>Proisotominae</taxon>
        <taxon>Folsomia</taxon>
    </lineage>
</organism>
<accession>A0A226DSQ9</accession>
<dbReference type="AlphaFoldDB" id="A0A226DSQ9"/>